<keyword evidence="2" id="KW-1133">Transmembrane helix</keyword>
<feature type="transmembrane region" description="Helical" evidence="2">
    <location>
        <begin position="57"/>
        <end position="77"/>
    </location>
</feature>
<reference evidence="5 6" key="1">
    <citation type="submission" date="2023-11" db="UniProtKB">
        <authorList>
            <consortium name="WormBaseParasite"/>
        </authorList>
    </citation>
    <scope>IDENTIFICATION</scope>
</reference>
<dbReference type="PANTHER" id="PTHR23210">
    <property type="entry name" value="ACTIVATING TRANSCRIPTION FACTOR 7 INTERACTING PROTEIN"/>
    <property type="match status" value="1"/>
</dbReference>
<dbReference type="GO" id="GO:0005667">
    <property type="term" value="C:transcription regulator complex"/>
    <property type="evidence" value="ECO:0007669"/>
    <property type="project" value="TreeGrafter"/>
</dbReference>
<sequence>MYKTKRIFFFLIKSNSFLIHKSRNCQIRFNKYNYNNCQVKNKVCSDIYVFFLDLHSFVFFHLIVGLIYLCLSGLFVMSDLSCNADVTDSFNITQNTPIPNSNCTLLDDVIVENHNDCDPCTQGPSVKKPRLFEQQDTLCKLNNGFKDGYNICNLKSLPELQEELKKVRLCFDSKLKLALKEKLSRYISFIETTEKTVTSLKEEITQLTGRMDFIESSSKDLTKLINERIPLPAPTSGIGQSRTLSSQAPRLPVLSHSPSVSAPDRSIQTVNPSNRQPNLTSSNSVSSRLLSVLPKTFELQCVPPQTASGTVLAVQVNDTIDLTSDTNIENAWEEHLVSGSTNTKKTNKHSATPLSNLQNGIISTINVPPSFTFDTGNSLDNGNSKQSYLDLASLSQAQNITTNQITNSLPYSVIPDVQLLPVALLPPVPTQPVTNINHLPLQPVPQLTIAEAAEGVCLQWSITYPIGSFEPAISYEIYSYASSEVNLVTVQTSLPWKKVGEVAALPLPMACTLTHVQANNMYYFIVRSVDRLRRYSSWSNVVNAYVS</sequence>
<dbReference type="WBParaSite" id="SMRG1_1230.5">
    <property type="protein sequence ID" value="SMRG1_1230.5"/>
    <property type="gene ID" value="SMRG1_1230"/>
</dbReference>
<name>A0AA84Z648_9TREM</name>
<feature type="compositionally biased region" description="Polar residues" evidence="1">
    <location>
        <begin position="237"/>
        <end position="248"/>
    </location>
</feature>
<dbReference type="InterPro" id="IPR026085">
    <property type="entry name" value="ATF7-int"/>
</dbReference>
<evidence type="ECO:0000256" key="1">
    <source>
        <dbReference type="SAM" id="MobiDB-lite"/>
    </source>
</evidence>
<keyword evidence="2" id="KW-0812">Transmembrane</keyword>
<proteinExistence type="predicted"/>
<dbReference type="GO" id="GO:0006355">
    <property type="term" value="P:regulation of DNA-templated transcription"/>
    <property type="evidence" value="ECO:0007669"/>
    <property type="project" value="TreeGrafter"/>
</dbReference>
<dbReference type="GO" id="GO:0003712">
    <property type="term" value="F:transcription coregulator activity"/>
    <property type="evidence" value="ECO:0007669"/>
    <property type="project" value="TreeGrafter"/>
</dbReference>
<dbReference type="Pfam" id="PF16794">
    <property type="entry name" value="fn3_4"/>
    <property type="match status" value="1"/>
</dbReference>
<feature type="compositionally biased region" description="Polar residues" evidence="1">
    <location>
        <begin position="256"/>
        <end position="277"/>
    </location>
</feature>
<evidence type="ECO:0000313" key="5">
    <source>
        <dbReference type="WBParaSite" id="SMRG1_1230.5"/>
    </source>
</evidence>
<evidence type="ECO:0000313" key="4">
    <source>
        <dbReference type="Proteomes" id="UP000050790"/>
    </source>
</evidence>
<dbReference type="PANTHER" id="PTHR23210:SF26">
    <property type="entry name" value="ACTIVATING TRANSCRIPTION FACTOR 7-INTERACTING PROTEIN 1"/>
    <property type="match status" value="1"/>
</dbReference>
<dbReference type="GO" id="GO:0005634">
    <property type="term" value="C:nucleus"/>
    <property type="evidence" value="ECO:0007669"/>
    <property type="project" value="TreeGrafter"/>
</dbReference>
<organism evidence="4 5">
    <name type="scientific">Schistosoma margrebowiei</name>
    <dbReference type="NCBI Taxonomy" id="48269"/>
    <lineage>
        <taxon>Eukaryota</taxon>
        <taxon>Metazoa</taxon>
        <taxon>Spiralia</taxon>
        <taxon>Lophotrochozoa</taxon>
        <taxon>Platyhelminthes</taxon>
        <taxon>Trematoda</taxon>
        <taxon>Digenea</taxon>
        <taxon>Strigeidida</taxon>
        <taxon>Schistosomatoidea</taxon>
        <taxon>Schistosomatidae</taxon>
        <taxon>Schistosoma</taxon>
    </lineage>
</organism>
<dbReference type="Proteomes" id="UP000050790">
    <property type="component" value="Unassembled WGS sequence"/>
</dbReference>
<evidence type="ECO:0000313" key="6">
    <source>
        <dbReference type="WBParaSite" id="SMRG1_1230.6"/>
    </source>
</evidence>
<protein>
    <recommendedName>
        <fullName evidence="3">Activating transcription factor 7-interacting protein Fn3 domain-containing protein</fullName>
    </recommendedName>
</protein>
<feature type="domain" description="Activating transcription factor 7-interacting protein Fn3" evidence="3">
    <location>
        <begin position="444"/>
        <end position="542"/>
    </location>
</feature>
<accession>A0AA84Z648</accession>
<evidence type="ECO:0000259" key="3">
    <source>
        <dbReference type="Pfam" id="PF16794"/>
    </source>
</evidence>
<keyword evidence="2" id="KW-0472">Membrane</keyword>
<evidence type="ECO:0000256" key="2">
    <source>
        <dbReference type="SAM" id="Phobius"/>
    </source>
</evidence>
<dbReference type="InterPro" id="IPR056565">
    <property type="entry name" value="Fn3_ATF7IP"/>
</dbReference>
<dbReference type="AlphaFoldDB" id="A0AA84Z648"/>
<dbReference type="WBParaSite" id="SMRG1_1230.6">
    <property type="protein sequence ID" value="SMRG1_1230.6"/>
    <property type="gene ID" value="SMRG1_1230"/>
</dbReference>
<feature type="region of interest" description="Disordered" evidence="1">
    <location>
        <begin position="232"/>
        <end position="285"/>
    </location>
</feature>